<accession>A0A1C7M0I3</accession>
<organism evidence="2 3">
    <name type="scientific">Grifola frondosa</name>
    <name type="common">Maitake</name>
    <name type="synonym">Polyporus frondosus</name>
    <dbReference type="NCBI Taxonomy" id="5627"/>
    <lineage>
        <taxon>Eukaryota</taxon>
        <taxon>Fungi</taxon>
        <taxon>Dikarya</taxon>
        <taxon>Basidiomycota</taxon>
        <taxon>Agaricomycotina</taxon>
        <taxon>Agaricomycetes</taxon>
        <taxon>Polyporales</taxon>
        <taxon>Grifolaceae</taxon>
        <taxon>Grifola</taxon>
    </lineage>
</organism>
<protein>
    <submittedName>
        <fullName evidence="2">Uncharacterized protein</fullName>
    </submittedName>
</protein>
<dbReference type="Proteomes" id="UP000092993">
    <property type="component" value="Unassembled WGS sequence"/>
</dbReference>
<keyword evidence="3" id="KW-1185">Reference proteome</keyword>
<evidence type="ECO:0000313" key="3">
    <source>
        <dbReference type="Proteomes" id="UP000092993"/>
    </source>
</evidence>
<comment type="caution">
    <text evidence="2">The sequence shown here is derived from an EMBL/GenBank/DDBJ whole genome shotgun (WGS) entry which is preliminary data.</text>
</comment>
<evidence type="ECO:0000313" key="2">
    <source>
        <dbReference type="EMBL" id="OBZ69967.1"/>
    </source>
</evidence>
<reference evidence="2 3" key="1">
    <citation type="submission" date="2016-03" db="EMBL/GenBank/DDBJ databases">
        <title>Whole genome sequencing of Grifola frondosa 9006-11.</title>
        <authorList>
            <person name="Min B."/>
            <person name="Park H."/>
            <person name="Kim J.-G."/>
            <person name="Cho H."/>
            <person name="Oh Y.-L."/>
            <person name="Kong W.-S."/>
            <person name="Choi I.-G."/>
        </authorList>
    </citation>
    <scope>NUCLEOTIDE SEQUENCE [LARGE SCALE GENOMIC DNA]</scope>
    <source>
        <strain evidence="2 3">9006-11</strain>
    </source>
</reference>
<sequence>MNHASRVRSAISWPSTSLLRTSRACGACLRMPAPVLLTVPSAVLARRAPSNPSGFIVSSSPSAGTSRKG</sequence>
<evidence type="ECO:0000256" key="1">
    <source>
        <dbReference type="SAM" id="MobiDB-lite"/>
    </source>
</evidence>
<dbReference type="AlphaFoldDB" id="A0A1C7M0I3"/>
<feature type="compositionally biased region" description="Polar residues" evidence="1">
    <location>
        <begin position="50"/>
        <end position="69"/>
    </location>
</feature>
<name>A0A1C7M0I3_GRIFR</name>
<gene>
    <name evidence="2" type="ORF">A0H81_10473</name>
</gene>
<proteinExistence type="predicted"/>
<dbReference type="EMBL" id="LUGG01000015">
    <property type="protein sequence ID" value="OBZ69967.1"/>
    <property type="molecule type" value="Genomic_DNA"/>
</dbReference>
<feature type="region of interest" description="Disordered" evidence="1">
    <location>
        <begin position="49"/>
        <end position="69"/>
    </location>
</feature>